<dbReference type="Pfam" id="PF13332">
    <property type="entry name" value="Fil_haemagg_2"/>
    <property type="match status" value="5"/>
</dbReference>
<comment type="caution">
    <text evidence="3">The sequence shown here is derived from an EMBL/GenBank/DDBJ whole genome shotgun (WGS) entry which is preliminary data.</text>
</comment>
<evidence type="ECO:0000313" key="3">
    <source>
        <dbReference type="EMBL" id="MBE1507285.1"/>
    </source>
</evidence>
<evidence type="ECO:0000313" key="4">
    <source>
        <dbReference type="Proteomes" id="UP000620262"/>
    </source>
</evidence>
<dbReference type="Proteomes" id="UP000620262">
    <property type="component" value="Unassembled WGS sequence"/>
</dbReference>
<organism evidence="3 4">
    <name type="scientific">Rhizobium viscosum</name>
    <name type="common">Arthrobacter viscosus</name>
    <dbReference type="NCBI Taxonomy" id="1673"/>
    <lineage>
        <taxon>Bacteria</taxon>
        <taxon>Pseudomonadati</taxon>
        <taxon>Pseudomonadota</taxon>
        <taxon>Alphaproteobacteria</taxon>
        <taxon>Hyphomicrobiales</taxon>
        <taxon>Rhizobiaceae</taxon>
        <taxon>Rhizobium/Agrobacterium group</taxon>
        <taxon>Rhizobium</taxon>
    </lineage>
</organism>
<dbReference type="InterPro" id="IPR041436">
    <property type="entry name" value="RNAse_A_bac"/>
</dbReference>
<dbReference type="CDD" id="cd20684">
    <property type="entry name" value="CdiA-CT_Yk_RNaseA-like"/>
    <property type="match status" value="1"/>
</dbReference>
<dbReference type="InterPro" id="IPR012334">
    <property type="entry name" value="Pectin_lyas_fold"/>
</dbReference>
<dbReference type="InterPro" id="IPR025157">
    <property type="entry name" value="Hemagglutinin_rpt"/>
</dbReference>
<name>A0ABR9IVP6_RHIVS</name>
<evidence type="ECO:0000259" key="2">
    <source>
        <dbReference type="SMART" id="SM00912"/>
    </source>
</evidence>
<dbReference type="EMBL" id="JADBEC010000002">
    <property type="protein sequence ID" value="MBE1507285.1"/>
    <property type="molecule type" value="Genomic_DNA"/>
</dbReference>
<feature type="compositionally biased region" description="Low complexity" evidence="1">
    <location>
        <begin position="1359"/>
        <end position="1370"/>
    </location>
</feature>
<dbReference type="Gene3D" id="2.160.20.10">
    <property type="entry name" value="Single-stranded right-handed beta-helix, Pectin lyase-like"/>
    <property type="match status" value="1"/>
</dbReference>
<keyword evidence="4" id="KW-1185">Reference proteome</keyword>
<dbReference type="NCBIfam" id="TIGR01901">
    <property type="entry name" value="adhes_NPXG"/>
    <property type="match status" value="1"/>
</dbReference>
<feature type="region of interest" description="Disordered" evidence="1">
    <location>
        <begin position="1509"/>
        <end position="1530"/>
    </location>
</feature>
<dbReference type="InterPro" id="IPR008638">
    <property type="entry name" value="FhaB/CdiA-like_TPS"/>
</dbReference>
<accession>A0ABR9IVP6</accession>
<feature type="region of interest" description="Disordered" evidence="1">
    <location>
        <begin position="2021"/>
        <end position="2041"/>
    </location>
</feature>
<reference evidence="3 4" key="1">
    <citation type="submission" date="2020-10" db="EMBL/GenBank/DDBJ databases">
        <title>Sequencing the genomes of 1000 actinobacteria strains.</title>
        <authorList>
            <person name="Klenk H.-P."/>
        </authorList>
    </citation>
    <scope>NUCLEOTIDE SEQUENCE [LARGE SCALE GENOMIC DNA]</scope>
    <source>
        <strain evidence="3 4">DSM 7307</strain>
    </source>
</reference>
<gene>
    <name evidence="3" type="ORF">H4W29_004530</name>
</gene>
<evidence type="ECO:0000256" key="1">
    <source>
        <dbReference type="SAM" id="MobiDB-lite"/>
    </source>
</evidence>
<proteinExistence type="predicted"/>
<dbReference type="Pfam" id="PF05860">
    <property type="entry name" value="TPS"/>
    <property type="match status" value="1"/>
</dbReference>
<feature type="compositionally biased region" description="Basic and acidic residues" evidence="1">
    <location>
        <begin position="1515"/>
        <end position="1527"/>
    </location>
</feature>
<feature type="region of interest" description="Disordered" evidence="1">
    <location>
        <begin position="1354"/>
        <end position="1383"/>
    </location>
</feature>
<sequence>MSKFRLLSSVWCGVPVGSAERKEPHASSGLARKALATFLSGLLLFQPALLQAQQVTPDAGAPAANRPDIGAAPNGIPLIDIATPNSAGLSHNKYGDFNVGTPGLILNNYNAEIGTSKLGGVTPGNSNLRNSGPASVILNEVTSGRRSALEGPVEVFGGRADVIIANPNGITCDGCGFINTPRATLTTGNPDIGADGRLNGFTVRDGNVTFGPKGANFATGDGAVDIFDVISRTVKIDGPVYGKDLRLTAGQSKFDYATGEATALDATSGTPEYAIDGSALGAMQAGRIKMVVTEKGAGVRMRADMAANVGELSLSSDGKISIGNASGNRGVTIASKRSVTAGRLTSKKAVSVKAGKDVSLASVGAEEDILIDGGTGLVDVSGALSGNGALSVLADGNLTLSEAATAGPMSLSSAAGSIGITGTAQSDAALSVTAASGAITAGTLLSQGDVALLAGLDLGLSGGVLAGGNLQVSTGGDIRYGSLEANEAILLSSLAGVISLDKRTAAGGDITISERHVDLSGNRSGIATSGTLHVNTGSANLTGSQLTFGGIDLVASGTADLTGTRLNTVTSSSAASTHSSGDIAIAAGSLTTTAATNLLAAHDLTLSLTQLTNAGQLAAGNDLTINVSGNLTNTATGLIYAGNDAALFIGGVLANDQGAIVAGRDLAIAGSAGGARNAAIVNRSGLITADRNMTITTTNLRNEKIVAPTVTSQLISSTTVAAYDSLKGRLCPTCSPSNGIQYNGTIYITEDTNHHVYRDVLEDRVLSYGSPTALIKAGKILSINTVDLTNAYSAIEAGTGMTLTGTGTLTNLGLQLQRTVSLRCDATAGCEYYPAFIAQEWMERHTGETGGNGDGYLVTTRELNPFGTRDPSKDLFPGSTVESVTAMGGVPATIKSGGAIGISGFAAVNNTALAGTIADHVAVAAPALSSDPTALLAGMTAGGALFTLGGVAAPQSGGFGGTIPGQSFLFETRAAFLDVSKFYGSSYFLDRIGYQPDHQILFLGDAYFENQYVEQQLRQVTGSGFAGDDTVSQIKQLLDNGADYLGTHQHGLGEPLTAEEIAGLTQSVVVYEWQVVDGKSVLAPVLHLAPGDKERIASAGAVIAGKDVTIDAGVLATSGMVASNGNLAVSGSSIAATGGSFKAGGNASLTADNVSIVNGSVSTGGNLSIKGDDGILVAGSKVAVGGNLALNSNGDINISATGKTTTRTKHDRRSTTTKVETTVTGSQITAGGSIAAEAGGNLNVIGSTVAADGTLGLKAAGDVTIAEAVETTTTDYSYKKKGGLFGGGKKTTSHAETQTAVGSSVSGGKGVTITSGGDTTVSASTVSAGDDINKAADLSINAGGNVVIASGKDTDEFTSDSSSHGLLSSSKSHDHRYDETTVGSDISATGNVKLQAGGEAVVSGSSVSAGGDLALSGSTVTVMGAQEEHETDKQKKKSGIGVGSGGGFISIYGSHDATTSNSSVDNVGSQLSAANGDIKLNATKGDLNVIGSSISATDGNVSGTAAGNINILPGHESDTSSKDDKRSGFGLQVSAGGSGASIGIGAGRFTDKTTQSADTNAVSTIDAGGNITLSAGNTFNDQAGQIAAGGAVTIIGDKGVNILSGNDVTNFDEVATNLFAGVTLGVSSSMISAGQSVQNLASKVGNVSDGYSAANAVFAGMQAYDALSGLKDGLAAGNLASISLTAGFTYSKTETELSSSTPVLPTISGNSVSIIATNGDFTGRGLQIAATADDEYADDPMNGNVLISANTIDMAGAQATSEASSRSKSAGASIGVSVGVGLGGATGITPTGSVSAGQSKSSSASTTQVMSIVSASNNITFNSKGDTKLENTVFSADTIDGKVGGNLDIMSTPSTGASASSSTSLGFSFTGPTIGRSDGSPLLTGENAGKALGGITLGGIQPGFGSGKGSTNWIDTPSGLYSDGATNVYVGGNTNLAAAGIVSSSGQVDLNTGTLTYSDFEGSKEYKNVEVEANIDLYGGKDANGKSQNNSSAQGKYQLDDVRQSVKSTVNGDITIRDKDQQAALESSGATKSADEINKDPGQQSVITKDKHIDLEPYVSVQSLEGVVTVIEKAATYIDRLVENGSLDKSSATEAKAIIARLMEVDPDTLKVCTGGDQGSIWDWIVTPAYAGSGCVIRFKGQFGSTNLTEAEYNAIRDSIVHAAEGEIKHSLSIIQSLDALVANGGSLSSTQAQVLARAQSNLQQQMAQYVLCSDSIDDLRNSGIVPNTAEFNAYFKTAEAYRVGGDALGDQILALQKSTQDQLAALRKSNPSQYQGLMYLAYGGSSSTLDAAFLLKGLSQQTGMSPQQHAQIIQQAAASFAQVLFSSDITAINGVGGGNLGSIRAAMALATQNLSVQDRVTLLTTLNTYANLHADAIGDSVGRARIGTAFLIAAGSLVAATPEIAACFANTLCRIEAVNAILDTGFGEAIGGSSFSVTVASAGGAVIVREGDQIVSIIDDVTHTVLRQGDAGFVDAVKAATRTADGIVDVTGHSLIAFENFGGHTIAQHIGKTDADLLARLASNPNLKNASSFPDIETASAAIANTVADAANQAKISSWMAGGGQGTLEISSPSSSIVGAVVQRGATQSVSTDVTTVVLTKDPLSKKGYTILTSFPDL</sequence>
<feature type="domain" description="Filamentous haemagglutinin FhaB/tRNA nuclease CdiA-like TPS" evidence="2">
    <location>
        <begin position="73"/>
        <end position="195"/>
    </location>
</feature>
<protein>
    <submittedName>
        <fullName evidence="3">Filamentous hemagglutinin</fullName>
    </submittedName>
</protein>
<dbReference type="SMART" id="SM00912">
    <property type="entry name" value="Haemagg_act"/>
    <property type="match status" value="1"/>
</dbReference>
<dbReference type="Pfam" id="PF18431">
    <property type="entry name" value="RNAse_A_bac"/>
    <property type="match status" value="1"/>
</dbReference>
<dbReference type="SUPFAM" id="SSF51126">
    <property type="entry name" value="Pectin lyase-like"/>
    <property type="match status" value="1"/>
</dbReference>
<dbReference type="InterPro" id="IPR011050">
    <property type="entry name" value="Pectin_lyase_fold/virulence"/>
</dbReference>
<dbReference type="RefSeq" id="WP_192731041.1">
    <property type="nucleotide sequence ID" value="NZ_BAAAVL010000012.1"/>
</dbReference>